<dbReference type="InterPro" id="IPR000847">
    <property type="entry name" value="LysR_HTH_N"/>
</dbReference>
<dbReference type="OrthoDB" id="7846471at2"/>
<dbReference type="Gene3D" id="1.10.10.10">
    <property type="entry name" value="Winged helix-like DNA-binding domain superfamily/Winged helix DNA-binding domain"/>
    <property type="match status" value="1"/>
</dbReference>
<organism evidence="6 7">
    <name type="scientific">Shimia haliotis</name>
    <dbReference type="NCBI Taxonomy" id="1280847"/>
    <lineage>
        <taxon>Bacteria</taxon>
        <taxon>Pseudomonadati</taxon>
        <taxon>Pseudomonadota</taxon>
        <taxon>Alphaproteobacteria</taxon>
        <taxon>Rhodobacterales</taxon>
        <taxon>Roseobacteraceae</taxon>
    </lineage>
</organism>
<accession>A0A1I4CJV3</accession>
<dbReference type="GO" id="GO:0043565">
    <property type="term" value="F:sequence-specific DNA binding"/>
    <property type="evidence" value="ECO:0007669"/>
    <property type="project" value="TreeGrafter"/>
</dbReference>
<dbReference type="GO" id="GO:0003700">
    <property type="term" value="F:DNA-binding transcription factor activity"/>
    <property type="evidence" value="ECO:0007669"/>
    <property type="project" value="InterPro"/>
</dbReference>
<dbReference type="Pfam" id="PF00126">
    <property type="entry name" value="HTH_1"/>
    <property type="match status" value="1"/>
</dbReference>
<dbReference type="PANTHER" id="PTHR30537">
    <property type="entry name" value="HTH-TYPE TRANSCRIPTIONAL REGULATOR"/>
    <property type="match status" value="1"/>
</dbReference>
<dbReference type="Pfam" id="PF03466">
    <property type="entry name" value="LysR_substrate"/>
    <property type="match status" value="1"/>
</dbReference>
<proteinExistence type="inferred from homology"/>
<evidence type="ECO:0000313" key="6">
    <source>
        <dbReference type="EMBL" id="SFK80577.1"/>
    </source>
</evidence>
<reference evidence="7" key="1">
    <citation type="submission" date="2016-10" db="EMBL/GenBank/DDBJ databases">
        <authorList>
            <person name="Varghese N."/>
            <person name="Submissions S."/>
        </authorList>
    </citation>
    <scope>NUCLEOTIDE SEQUENCE [LARGE SCALE GENOMIC DNA]</scope>
    <source>
        <strain evidence="7">DSM 28453</strain>
    </source>
</reference>
<dbReference type="PANTHER" id="PTHR30537:SF74">
    <property type="entry name" value="HTH-TYPE TRANSCRIPTIONAL REGULATOR TRPI"/>
    <property type="match status" value="1"/>
</dbReference>
<protein>
    <submittedName>
        <fullName evidence="6">Transcriptional regulator, LysR family</fullName>
    </submittedName>
</protein>
<evidence type="ECO:0000256" key="3">
    <source>
        <dbReference type="ARBA" id="ARBA00023125"/>
    </source>
</evidence>
<dbReference type="Proteomes" id="UP000198851">
    <property type="component" value="Unassembled WGS sequence"/>
</dbReference>
<dbReference type="STRING" id="1280847.SAMN04488036_102280"/>
<comment type="similarity">
    <text evidence="1">Belongs to the LysR transcriptional regulatory family.</text>
</comment>
<evidence type="ECO:0000256" key="2">
    <source>
        <dbReference type="ARBA" id="ARBA00023015"/>
    </source>
</evidence>
<dbReference type="FunFam" id="1.10.10.10:FF:000001">
    <property type="entry name" value="LysR family transcriptional regulator"/>
    <property type="match status" value="1"/>
</dbReference>
<dbReference type="InterPro" id="IPR005119">
    <property type="entry name" value="LysR_subst-bd"/>
</dbReference>
<dbReference type="RefSeq" id="WP_093322023.1">
    <property type="nucleotide sequence ID" value="NZ_FOSZ01000002.1"/>
</dbReference>
<evidence type="ECO:0000256" key="1">
    <source>
        <dbReference type="ARBA" id="ARBA00009437"/>
    </source>
</evidence>
<evidence type="ECO:0000256" key="4">
    <source>
        <dbReference type="ARBA" id="ARBA00023163"/>
    </source>
</evidence>
<dbReference type="InterPro" id="IPR036388">
    <property type="entry name" value="WH-like_DNA-bd_sf"/>
</dbReference>
<dbReference type="PROSITE" id="PS50931">
    <property type="entry name" value="HTH_LYSR"/>
    <property type="match status" value="1"/>
</dbReference>
<sequence length="289" mass="31534">MDKSGFDRLPLEWIRAFEAAARLGSFTAAAEECGLTQSAISQRIGHLEARLGAQLFIRQARQITLTSEGEAWLPHVQGALLGLRDSTDAVFGVSRNRIAISASASVHELWVVPRMGRLAQVSGAEITLSTMVVAAGETAEEATIRIRYGGGDWPVSYAQPLYEERMSPVVASGLLGRGPWQELPRLAVAGPRPGWARWCEQTGTPTTPVPSLRFDSFSAALAAAREGHGVLLASLPLVARDLREGRLERVSDHVLHHHETYWLLGTRERVSRRQWQQLSACLTDATGAL</sequence>
<dbReference type="AlphaFoldDB" id="A0A1I4CJV3"/>
<dbReference type="EMBL" id="FOSZ01000002">
    <property type="protein sequence ID" value="SFK80577.1"/>
    <property type="molecule type" value="Genomic_DNA"/>
</dbReference>
<evidence type="ECO:0000313" key="7">
    <source>
        <dbReference type="Proteomes" id="UP000198851"/>
    </source>
</evidence>
<dbReference type="InterPro" id="IPR058163">
    <property type="entry name" value="LysR-type_TF_proteobact-type"/>
</dbReference>
<dbReference type="Gene3D" id="3.40.190.10">
    <property type="entry name" value="Periplasmic binding protein-like II"/>
    <property type="match status" value="2"/>
</dbReference>
<gene>
    <name evidence="6" type="ORF">SAMN04488036_102280</name>
</gene>
<dbReference type="SUPFAM" id="SSF53850">
    <property type="entry name" value="Periplasmic binding protein-like II"/>
    <property type="match status" value="1"/>
</dbReference>
<feature type="domain" description="HTH lysR-type" evidence="5">
    <location>
        <begin position="9"/>
        <end position="66"/>
    </location>
</feature>
<dbReference type="GO" id="GO:0006351">
    <property type="term" value="P:DNA-templated transcription"/>
    <property type="evidence" value="ECO:0007669"/>
    <property type="project" value="TreeGrafter"/>
</dbReference>
<evidence type="ECO:0000259" key="5">
    <source>
        <dbReference type="PROSITE" id="PS50931"/>
    </source>
</evidence>
<keyword evidence="2" id="KW-0805">Transcription regulation</keyword>
<dbReference type="PRINTS" id="PR00039">
    <property type="entry name" value="HTHLYSR"/>
</dbReference>
<dbReference type="InterPro" id="IPR036390">
    <property type="entry name" value="WH_DNA-bd_sf"/>
</dbReference>
<dbReference type="SUPFAM" id="SSF46785">
    <property type="entry name" value="Winged helix' DNA-binding domain"/>
    <property type="match status" value="1"/>
</dbReference>
<keyword evidence="3" id="KW-0238">DNA-binding</keyword>
<keyword evidence="4" id="KW-0804">Transcription</keyword>
<keyword evidence="7" id="KW-1185">Reference proteome</keyword>
<name>A0A1I4CJV3_9RHOB</name>